<proteinExistence type="predicted"/>
<dbReference type="InParanoid" id="A0A1Y1YQK9"/>
<comment type="caution">
    <text evidence="4">The sequence shown here is derived from an EMBL/GenBank/DDBJ whole genome shotgun (WGS) entry which is preliminary data.</text>
</comment>
<dbReference type="PANTHER" id="PTHR43267:SF2">
    <property type="entry name" value="TRNA THREONYLCARBAMOYLADENOSINE DEHYDRATASE 1-RELATED"/>
    <property type="match status" value="1"/>
</dbReference>
<feature type="coiled-coil region" evidence="1">
    <location>
        <begin position="30"/>
        <end position="57"/>
    </location>
</feature>
<evidence type="ECO:0000259" key="2">
    <source>
        <dbReference type="Pfam" id="PF00899"/>
    </source>
</evidence>
<dbReference type="FunCoup" id="A0A1Y1YQK9">
    <property type="interactions" value="45"/>
</dbReference>
<dbReference type="EMBL" id="MCFE01000982">
    <property type="protein sequence ID" value="ORX75861.1"/>
    <property type="molecule type" value="Genomic_DNA"/>
</dbReference>
<feature type="domain" description="THIF-type NAD/FAD binding fold" evidence="2">
    <location>
        <begin position="83"/>
        <end position="328"/>
    </location>
</feature>
<dbReference type="EMBL" id="MCFE01000091">
    <property type="protein sequence ID" value="ORX99854.1"/>
    <property type="molecule type" value="Genomic_DNA"/>
</dbReference>
<dbReference type="PANTHER" id="PTHR43267">
    <property type="entry name" value="TRNA THREONYLCARBAMOYLADENOSINE DEHYDRATASE"/>
    <property type="match status" value="1"/>
</dbReference>
<dbReference type="Proteomes" id="UP000193498">
    <property type="component" value="Unassembled WGS sequence"/>
</dbReference>
<evidence type="ECO:0000256" key="1">
    <source>
        <dbReference type="SAM" id="Coils"/>
    </source>
</evidence>
<name>A0A1Y1YQK9_9FUNG</name>
<evidence type="ECO:0000313" key="4">
    <source>
        <dbReference type="EMBL" id="ORX99854.1"/>
    </source>
</evidence>
<dbReference type="STRING" id="1314790.A0A1Y1YQK9"/>
<keyword evidence="1" id="KW-0175">Coiled coil</keyword>
<dbReference type="AlphaFoldDB" id="A0A1Y1YQK9"/>
<dbReference type="OrthoDB" id="10265862at2759"/>
<sequence length="447" mass="50264">MNLENLTHLLKDHKVQVLLTAGVSSLVTALTLLRLQKAQAERISKKLKAEVKEDYQEYSVEDPLLPQATVAAAADDRLLREQFSRNIAFLGEEGVQKLRNASVVIVGCGSIGSWVALMLLRSGVGSVKIIDHGEVTRETMNQHALATVEDIGIPNAVVLKKHIREIVPHAKVEAVIDSFSKDTASWMLEGQPDYVLDCVQDLQTKVDLLKYCHDHQLRAISTSYAGGKADPSRIQISDLSDTFDDPWARVLRRKLRKLGVENNIGMIHSIEKPTEFKTGEWFAAGEYDQYAIYPEGRIPTLPTFGTLAAIFGMSMASWVICELAEHKVQPLFVKQKDNTFSKLKRDLVAREEKNTFSASSPGLSKSEAGYVLEELWRSRSALSGALDKLALTRWDRHQPLTIQNCICLTVEEADRHDNMLGKLEDNYPEEFIRFVQSRFAEERKIFE</sequence>
<reference evidence="4 5" key="1">
    <citation type="submission" date="2016-07" db="EMBL/GenBank/DDBJ databases">
        <title>Pervasive Adenine N6-methylation of Active Genes in Fungi.</title>
        <authorList>
            <consortium name="DOE Joint Genome Institute"/>
            <person name="Mondo S.J."/>
            <person name="Dannebaum R.O."/>
            <person name="Kuo R.C."/>
            <person name="Labutti K."/>
            <person name="Haridas S."/>
            <person name="Kuo A."/>
            <person name="Salamov A."/>
            <person name="Ahrendt S.R."/>
            <person name="Lipzen A."/>
            <person name="Sullivan W."/>
            <person name="Andreopoulos W.B."/>
            <person name="Clum A."/>
            <person name="Lindquist E."/>
            <person name="Daum C."/>
            <person name="Ramamoorthy G.K."/>
            <person name="Gryganskyi A."/>
            <person name="Culley D."/>
            <person name="Magnuson J.K."/>
            <person name="James T.Y."/>
            <person name="O'Malley M.A."/>
            <person name="Stajich J.E."/>
            <person name="Spatafora J.W."/>
            <person name="Visel A."/>
            <person name="Grigoriev I.V."/>
        </authorList>
    </citation>
    <scope>NUCLEOTIDE SEQUENCE [LARGE SCALE GENOMIC DNA]</scope>
    <source>
        <strain evidence="4 5">CBS 931.73</strain>
    </source>
</reference>
<dbReference type="GO" id="GO:0061503">
    <property type="term" value="F:tRNA threonylcarbamoyladenosine dehydratase"/>
    <property type="evidence" value="ECO:0007669"/>
    <property type="project" value="TreeGrafter"/>
</dbReference>
<gene>
    <name evidence="4" type="ORF">K493DRAFT_211961</name>
    <name evidence="3" type="ORF">K493DRAFT_246854</name>
</gene>
<dbReference type="GO" id="GO:0008641">
    <property type="term" value="F:ubiquitin-like modifier activating enzyme activity"/>
    <property type="evidence" value="ECO:0007669"/>
    <property type="project" value="InterPro"/>
</dbReference>
<dbReference type="InterPro" id="IPR035985">
    <property type="entry name" value="Ubiquitin-activating_enz"/>
</dbReference>
<evidence type="ECO:0000313" key="3">
    <source>
        <dbReference type="EMBL" id="ORX75861.1"/>
    </source>
</evidence>
<protein>
    <recommendedName>
        <fullName evidence="2">THIF-type NAD/FAD binding fold domain-containing protein</fullName>
    </recommendedName>
</protein>
<evidence type="ECO:0000313" key="5">
    <source>
        <dbReference type="Proteomes" id="UP000193498"/>
    </source>
</evidence>
<dbReference type="GO" id="GO:0005741">
    <property type="term" value="C:mitochondrial outer membrane"/>
    <property type="evidence" value="ECO:0007669"/>
    <property type="project" value="TreeGrafter"/>
</dbReference>
<dbReference type="GO" id="GO:0061504">
    <property type="term" value="P:cyclic threonylcarbamoyladenosine biosynthetic process"/>
    <property type="evidence" value="ECO:0007669"/>
    <property type="project" value="TreeGrafter"/>
</dbReference>
<dbReference type="InterPro" id="IPR045886">
    <property type="entry name" value="ThiF/MoeB/HesA"/>
</dbReference>
<dbReference type="Pfam" id="PF00899">
    <property type="entry name" value="ThiF"/>
    <property type="match status" value="1"/>
</dbReference>
<organism evidence="4 5">
    <name type="scientific">Basidiobolus meristosporus CBS 931.73</name>
    <dbReference type="NCBI Taxonomy" id="1314790"/>
    <lineage>
        <taxon>Eukaryota</taxon>
        <taxon>Fungi</taxon>
        <taxon>Fungi incertae sedis</taxon>
        <taxon>Zoopagomycota</taxon>
        <taxon>Entomophthoromycotina</taxon>
        <taxon>Basidiobolomycetes</taxon>
        <taxon>Basidiobolales</taxon>
        <taxon>Basidiobolaceae</taxon>
        <taxon>Basidiobolus</taxon>
    </lineage>
</organism>
<dbReference type="SUPFAM" id="SSF69572">
    <property type="entry name" value="Activating enzymes of the ubiquitin-like proteins"/>
    <property type="match status" value="1"/>
</dbReference>
<dbReference type="CDD" id="cd00755">
    <property type="entry name" value="YgdL_like"/>
    <property type="match status" value="1"/>
</dbReference>
<accession>A0A1Y1YQK9</accession>
<dbReference type="Gene3D" id="3.40.50.720">
    <property type="entry name" value="NAD(P)-binding Rossmann-like Domain"/>
    <property type="match status" value="1"/>
</dbReference>
<keyword evidence="5" id="KW-1185">Reference proteome</keyword>
<dbReference type="InterPro" id="IPR000594">
    <property type="entry name" value="ThiF_NAD_FAD-bd"/>
</dbReference>